<dbReference type="Gene3D" id="2.160.20.80">
    <property type="entry name" value="E3 ubiquitin-protein ligase SopA"/>
    <property type="match status" value="1"/>
</dbReference>
<reference evidence="1 2" key="1">
    <citation type="submission" date="2018-12" db="EMBL/GenBank/DDBJ databases">
        <title>Food and Water Safety Consortium.</title>
        <authorList>
            <person name="Tyson S."/>
            <person name="Peterson C.-L."/>
            <person name="Olson A."/>
            <person name="Tyler S."/>
            <person name="Cabral J."/>
            <person name="Lynch T."/>
            <person name="Knox N."/>
            <person name="Van Domselaar G."/>
            <person name="Graham M."/>
        </authorList>
    </citation>
    <scope>NUCLEOTIDE SEQUENCE [LARGE SCALE GENOMIC DNA]</scope>
    <source>
        <strain evidence="1 2">FWSEC0118</strain>
    </source>
</reference>
<dbReference type="AlphaFoldDB" id="A0A0L7AGH7"/>
<dbReference type="PANTHER" id="PTHR14136:SF17">
    <property type="entry name" value="BTB_POZ DOMAIN-CONTAINING PROTEIN KCTD9"/>
    <property type="match status" value="1"/>
</dbReference>
<sequence length="507" mass="59148">MMKTISSQPIRFSDVPVEDLIKSTKRDYNKNFIEKLWDIICDFFLYTDKQKAFKSINKYMNTLSIGNERIEPDPNFNIDANSDLDSYLNLDFNLLSPKQKQTTLCCFWKKIASTFPEPYNTTFKHEIIFSDNQNSLVVTGTISVMNEVVNIYSIKLDKDNNGVVDFSGLYLGHSNISNMNMENCIFSNVNFEHTYFDDVNFTKANCTKANFNSCRFMKCDLTNMNCTGAIFDNAVIYGKEPEMQYPEGDQIIQRITYQKTHGNETKGMILTNCSCVKTTFNWADLSESDCQKVDFSEANLSNTILPDIVRMKGTKLYRTDLFNPILKKEAESTEEKDISPLAKIILDYIESDKNPESLKFDEKLTTTKITQDIDNFIFYNQHLKNIFNRAMNREGKISRKKYNEIFKYIEAQAKQDFTDQYKITKNDYLKKIPLTAQLIAKYKMDDQLNQLLVTREIQDEIKSKIQDKIDDLSNKLFNTINETIKHNFDDTFRHQSENMSNYYEFVD</sequence>
<dbReference type="PANTHER" id="PTHR14136">
    <property type="entry name" value="BTB_POZ DOMAIN-CONTAINING PROTEIN KCTD9"/>
    <property type="match status" value="1"/>
</dbReference>
<protein>
    <submittedName>
        <fullName evidence="1">Pentapeptide repeat-containing protein</fullName>
    </submittedName>
</protein>
<accession>A0A0L7AGH7</accession>
<dbReference type="SUPFAM" id="SSF141571">
    <property type="entry name" value="Pentapeptide repeat-like"/>
    <property type="match status" value="1"/>
</dbReference>
<dbReference type="Pfam" id="PF00805">
    <property type="entry name" value="Pentapeptide"/>
    <property type="match status" value="2"/>
</dbReference>
<gene>
    <name evidence="1" type="ORF">C9Z68_23185</name>
</gene>
<dbReference type="Proteomes" id="UP000309937">
    <property type="component" value="Unassembled WGS sequence"/>
</dbReference>
<dbReference type="InterPro" id="IPR051082">
    <property type="entry name" value="Pentapeptide-BTB/POZ_domain"/>
</dbReference>
<organism evidence="1 2">
    <name type="scientific">Escherichia coli</name>
    <dbReference type="NCBI Taxonomy" id="562"/>
    <lineage>
        <taxon>Bacteria</taxon>
        <taxon>Pseudomonadati</taxon>
        <taxon>Pseudomonadota</taxon>
        <taxon>Gammaproteobacteria</taxon>
        <taxon>Enterobacterales</taxon>
        <taxon>Enterobacteriaceae</taxon>
        <taxon>Escherichia</taxon>
    </lineage>
</organism>
<dbReference type="InterPro" id="IPR001646">
    <property type="entry name" value="5peptide_repeat"/>
</dbReference>
<evidence type="ECO:0000313" key="1">
    <source>
        <dbReference type="EMBL" id="TJQ08664.1"/>
    </source>
</evidence>
<name>A0A0L7AGH7_ECOLX</name>
<proteinExistence type="predicted"/>
<dbReference type="EMBL" id="RRGJ01000054">
    <property type="protein sequence ID" value="TJQ08664.1"/>
    <property type="molecule type" value="Genomic_DNA"/>
</dbReference>
<comment type="caution">
    <text evidence="1">The sequence shown here is derived from an EMBL/GenBank/DDBJ whole genome shotgun (WGS) entry which is preliminary data.</text>
</comment>
<evidence type="ECO:0000313" key="2">
    <source>
        <dbReference type="Proteomes" id="UP000309937"/>
    </source>
</evidence>
<dbReference type="RefSeq" id="WP_000978307.1">
    <property type="nucleotide sequence ID" value="NZ_CP169309.1"/>
</dbReference>